<name>H5SL05_9BACT</name>
<evidence type="ECO:0000313" key="2">
    <source>
        <dbReference type="EMBL" id="BAL56841.1"/>
    </source>
</evidence>
<proteinExistence type="predicted"/>
<feature type="domain" description="IrrE N-terminal-like" evidence="1">
    <location>
        <begin position="29"/>
        <end position="160"/>
    </location>
</feature>
<organism evidence="2">
    <name type="scientific">uncultured Acetothermia bacterium</name>
    <dbReference type="NCBI Taxonomy" id="236499"/>
    <lineage>
        <taxon>Bacteria</taxon>
        <taxon>Candidatus Bipolaricaulota</taxon>
        <taxon>environmental samples</taxon>
    </lineage>
</organism>
<protein>
    <submittedName>
        <fullName evidence="2">Hypothetical conserved protein</fullName>
    </submittedName>
</protein>
<dbReference type="PANTHER" id="PTHR43236">
    <property type="entry name" value="ANTITOXIN HIGA1"/>
    <property type="match status" value="1"/>
</dbReference>
<evidence type="ECO:0000259" key="1">
    <source>
        <dbReference type="Pfam" id="PF06114"/>
    </source>
</evidence>
<dbReference type="EMBL" id="AP011759">
    <property type="protein sequence ID" value="BAL56841.1"/>
    <property type="molecule type" value="Genomic_DNA"/>
</dbReference>
<accession>H5SL05</accession>
<dbReference type="Gene3D" id="1.10.10.2910">
    <property type="match status" value="1"/>
</dbReference>
<dbReference type="InterPro" id="IPR010359">
    <property type="entry name" value="IrrE_HExxH"/>
</dbReference>
<reference evidence="2" key="2">
    <citation type="journal article" date="2012" name="PLoS ONE">
        <title>A Deeply Branching Thermophilic Bacterium with an Ancient Acetyl-CoA Pathway Dominates a Subsurface Ecosystem.</title>
        <authorList>
            <person name="Takami H."/>
            <person name="Noguchi H."/>
            <person name="Takaki Y."/>
            <person name="Uchiyama I."/>
            <person name="Toyoda A."/>
            <person name="Nishi S."/>
            <person name="Chee G.-J."/>
            <person name="Arai W."/>
            <person name="Nunoura T."/>
            <person name="Itoh T."/>
            <person name="Hattori M."/>
            <person name="Takai K."/>
        </authorList>
    </citation>
    <scope>NUCLEOTIDE SEQUENCE</scope>
</reference>
<dbReference type="InterPro" id="IPR052345">
    <property type="entry name" value="Rad_response_metalloprotease"/>
</dbReference>
<gene>
    <name evidence="2" type="ORF">HGMM_F43B07C25</name>
</gene>
<dbReference type="Pfam" id="PF06114">
    <property type="entry name" value="Peptidase_M78"/>
    <property type="match status" value="1"/>
</dbReference>
<dbReference type="PANTHER" id="PTHR43236:SF2">
    <property type="entry name" value="BLL0069 PROTEIN"/>
    <property type="match status" value="1"/>
</dbReference>
<dbReference type="AlphaFoldDB" id="H5SL05"/>
<reference evidence="2" key="1">
    <citation type="journal article" date="2005" name="Environ. Microbiol.">
        <title>Genetic and functional properties of uncultivated thermophilic crenarchaeotes from a subsurface gold mine as revealed by analysis of genome fragments.</title>
        <authorList>
            <person name="Nunoura T."/>
            <person name="Hirayama H."/>
            <person name="Takami H."/>
            <person name="Oida H."/>
            <person name="Nishi S."/>
            <person name="Shimamura S."/>
            <person name="Suzuki Y."/>
            <person name="Inagaki F."/>
            <person name="Takai K."/>
            <person name="Nealson K.H."/>
            <person name="Horikoshi K."/>
        </authorList>
    </citation>
    <scope>NUCLEOTIDE SEQUENCE</scope>
</reference>
<sequence length="248" mass="28384">MREVLGLNAEWVANQRTWTDALRALQERAEAVGIFVVTSSVVGNNTRRKLSVEEFRGFVLVDEYAPLVFINGADGKAAQMFTLAHELAHVWLGKSAAFDLRNLQPASDKLEQTCNRIAAEFLVPEDSLRDFWPEARQQPDPFQAIARRFKVSEIVAARRALDLRLITRDDFFAFYEDYQRREREASASGEEGGNFYATQTMRLGRRFAQTVIQAVREGALLYHEAYRLTGLYGRTFERFEKHLRGGMP</sequence>